<dbReference type="GeneID" id="78821789"/>
<dbReference type="InterPro" id="IPR050399">
    <property type="entry name" value="HPr"/>
</dbReference>
<keyword evidence="3" id="KW-0598">Phosphotransferase system</keyword>
<dbReference type="Pfam" id="PF00381">
    <property type="entry name" value="PTS-HPr"/>
    <property type="match status" value="1"/>
</dbReference>
<dbReference type="PANTHER" id="PTHR33705:SF2">
    <property type="entry name" value="PHOSPHOCARRIER PROTEIN NPR"/>
    <property type="match status" value="1"/>
</dbReference>
<dbReference type="SUPFAM" id="SSF55594">
    <property type="entry name" value="HPr-like"/>
    <property type="match status" value="1"/>
</dbReference>
<evidence type="ECO:0000256" key="1">
    <source>
        <dbReference type="ARBA" id="ARBA00004496"/>
    </source>
</evidence>
<sequence>MTVRRRVTVGHDPGLHARPAREVVDLASSFEATVAVRPTASDESAALESVLSLTALGLQAGEDVVVAADGEEARAAVEAVGDAIAEGAE</sequence>
<dbReference type="PROSITE" id="PS51350">
    <property type="entry name" value="PTS_HPR_DOM"/>
    <property type="match status" value="1"/>
</dbReference>
<keyword evidence="2" id="KW-0963">Cytoplasm</keyword>
<dbReference type="RefSeq" id="WP_274322556.1">
    <property type="nucleotide sequence ID" value="NZ_CP118158.1"/>
</dbReference>
<dbReference type="NCBIfam" id="TIGR01003">
    <property type="entry name" value="PTS_HPr_family"/>
    <property type="match status" value="1"/>
</dbReference>
<evidence type="ECO:0000256" key="2">
    <source>
        <dbReference type="ARBA" id="ARBA00022490"/>
    </source>
</evidence>
<comment type="caution">
    <text evidence="5">The sequence shown here is derived from an EMBL/GenBank/DDBJ whole genome shotgun (WGS) entry which is preliminary data.</text>
</comment>
<dbReference type="GO" id="GO:0009401">
    <property type="term" value="P:phosphoenolpyruvate-dependent sugar phosphotransferase system"/>
    <property type="evidence" value="ECO:0007669"/>
    <property type="project" value="UniProtKB-KW"/>
</dbReference>
<comment type="subcellular location">
    <subcellularLocation>
        <location evidence="1">Cytoplasm</location>
    </subcellularLocation>
</comment>
<dbReference type="PANTHER" id="PTHR33705">
    <property type="entry name" value="PHOSPHOCARRIER PROTEIN HPR"/>
    <property type="match status" value="1"/>
</dbReference>
<dbReference type="InterPro" id="IPR035895">
    <property type="entry name" value="HPr-like_sf"/>
</dbReference>
<keyword evidence="6" id="KW-1185">Reference proteome</keyword>
<dbReference type="Gene3D" id="3.30.1340.10">
    <property type="entry name" value="HPr-like"/>
    <property type="match status" value="1"/>
</dbReference>
<accession>A0ABD5Y723</accession>
<dbReference type="EMBL" id="JBHTAS010000001">
    <property type="protein sequence ID" value="MFC7141476.1"/>
    <property type="molecule type" value="Genomic_DNA"/>
</dbReference>
<gene>
    <name evidence="5" type="ORF">ACFQMA_16755</name>
</gene>
<evidence type="ECO:0000256" key="3">
    <source>
        <dbReference type="ARBA" id="ARBA00022683"/>
    </source>
</evidence>
<feature type="domain" description="HPr" evidence="4">
    <location>
        <begin position="2"/>
        <end position="89"/>
    </location>
</feature>
<organism evidence="5 6">
    <name type="scientific">Halosimplex aquaticum</name>
    <dbReference type="NCBI Taxonomy" id="3026162"/>
    <lineage>
        <taxon>Archaea</taxon>
        <taxon>Methanobacteriati</taxon>
        <taxon>Methanobacteriota</taxon>
        <taxon>Stenosarchaea group</taxon>
        <taxon>Halobacteria</taxon>
        <taxon>Halobacteriales</taxon>
        <taxon>Haloarculaceae</taxon>
        <taxon>Halosimplex</taxon>
    </lineage>
</organism>
<dbReference type="InterPro" id="IPR000032">
    <property type="entry name" value="HPr-like"/>
</dbReference>
<proteinExistence type="predicted"/>
<dbReference type="Proteomes" id="UP001596432">
    <property type="component" value="Unassembled WGS sequence"/>
</dbReference>
<dbReference type="GO" id="GO:0005737">
    <property type="term" value="C:cytoplasm"/>
    <property type="evidence" value="ECO:0007669"/>
    <property type="project" value="UniProtKB-SubCell"/>
</dbReference>
<dbReference type="AlphaFoldDB" id="A0ABD5Y723"/>
<dbReference type="CDD" id="cd00367">
    <property type="entry name" value="PTS-HPr_like"/>
    <property type="match status" value="1"/>
</dbReference>
<evidence type="ECO:0000313" key="6">
    <source>
        <dbReference type="Proteomes" id="UP001596432"/>
    </source>
</evidence>
<evidence type="ECO:0000313" key="5">
    <source>
        <dbReference type="EMBL" id="MFC7141476.1"/>
    </source>
</evidence>
<name>A0ABD5Y723_9EURY</name>
<dbReference type="PRINTS" id="PR00107">
    <property type="entry name" value="PHOSPHOCPHPR"/>
</dbReference>
<evidence type="ECO:0000259" key="4">
    <source>
        <dbReference type="PROSITE" id="PS51350"/>
    </source>
</evidence>
<reference evidence="5 6" key="1">
    <citation type="journal article" date="2019" name="Int. J. Syst. Evol. Microbiol.">
        <title>The Global Catalogue of Microorganisms (GCM) 10K type strain sequencing project: providing services to taxonomists for standard genome sequencing and annotation.</title>
        <authorList>
            <consortium name="The Broad Institute Genomics Platform"/>
            <consortium name="The Broad Institute Genome Sequencing Center for Infectious Disease"/>
            <person name="Wu L."/>
            <person name="Ma J."/>
        </authorList>
    </citation>
    <scope>NUCLEOTIDE SEQUENCE [LARGE SCALE GENOMIC DNA]</scope>
    <source>
        <strain evidence="5 6">XZYJT29</strain>
    </source>
</reference>
<protein>
    <submittedName>
        <fullName evidence="5">HPr family phosphocarrier protein</fullName>
    </submittedName>
</protein>